<gene>
    <name evidence="2" type="ORF">Vretifemale_6793</name>
</gene>
<dbReference type="EMBL" id="BNCP01000010">
    <property type="protein sequence ID" value="GIL77317.1"/>
    <property type="molecule type" value="Genomic_DNA"/>
</dbReference>
<evidence type="ECO:0000313" key="3">
    <source>
        <dbReference type="Proteomes" id="UP000747110"/>
    </source>
</evidence>
<dbReference type="SUPFAM" id="SSF56300">
    <property type="entry name" value="Metallo-dependent phosphatases"/>
    <property type="match status" value="1"/>
</dbReference>
<dbReference type="InterPro" id="IPR051918">
    <property type="entry name" value="STPP_CPPED1"/>
</dbReference>
<reference evidence="2" key="1">
    <citation type="journal article" date="2021" name="Proc. Natl. Acad. Sci. U.S.A.">
        <title>Three genomes in the algal genus Volvox reveal the fate of a haploid sex-determining region after a transition to homothallism.</title>
        <authorList>
            <person name="Yamamoto K."/>
            <person name="Hamaji T."/>
            <person name="Kawai-Toyooka H."/>
            <person name="Matsuzaki R."/>
            <person name="Takahashi F."/>
            <person name="Nishimura Y."/>
            <person name="Kawachi M."/>
            <person name="Noguchi H."/>
            <person name="Minakuchi Y."/>
            <person name="Umen J.G."/>
            <person name="Toyoda A."/>
            <person name="Nozaki H."/>
        </authorList>
    </citation>
    <scope>NUCLEOTIDE SEQUENCE</scope>
    <source>
        <strain evidence="2">NIES-3786</strain>
    </source>
</reference>
<dbReference type="GO" id="GO:0016787">
    <property type="term" value="F:hydrolase activity"/>
    <property type="evidence" value="ECO:0007669"/>
    <property type="project" value="InterPro"/>
</dbReference>
<evidence type="ECO:0000259" key="1">
    <source>
        <dbReference type="Pfam" id="PF00149"/>
    </source>
</evidence>
<dbReference type="InterPro" id="IPR029052">
    <property type="entry name" value="Metallo-depent_PP-like"/>
</dbReference>
<sequence>MNMLKNVRYPGAPGKAGFAPRHWSLPAIGRGSLAMRRNTSAQAARDSILPKLCTKDRSDQWQLGILGDLHLAPEQMKLFEKARDQLRAAMADEDDVHKLSAGARVVQLGDLGHGKHQSGSRRCFEFARQYLESFGIPYALITGNHDLEGDEFETDEENLAAWSEVFQQPHYWAADLGHVRLVGLSTVRYRSNENSHHEVFISDDQVQWLEKQLADNPETPFVVLTHAPPMGCGLKVIQEVHIKNRCAWLNHSGRPNTFMDIVSRHRNIKLWFSGHFHLSHNYPDSISTVGRTAFVQVGVIGECNRDGMRQSRLLRGGPNGYQLFTVDHDTGTLRLDMAAQWDDQEAPTPIIPEEELLCDPDAGWLCSQIDCKVGDNSSGFITWYPVGYKTILALQAGGLLIEYDMSSAAPVGMVTRVPEGCSLVLLGANGQPAEQEDGADVAEIRVLEPNGELREAIPRNSSGAFFRIYQPNKWRLKRQQAAEASKKAAAEALVPA</sequence>
<comment type="caution">
    <text evidence="2">The sequence shown here is derived from an EMBL/GenBank/DDBJ whole genome shotgun (WGS) entry which is preliminary data.</text>
</comment>
<dbReference type="AlphaFoldDB" id="A0A8J4FLP5"/>
<dbReference type="Proteomes" id="UP000747110">
    <property type="component" value="Unassembled WGS sequence"/>
</dbReference>
<name>A0A8J4FLP5_9CHLO</name>
<dbReference type="PANTHER" id="PTHR43143">
    <property type="entry name" value="METALLOPHOSPHOESTERASE, CALCINEURIN SUPERFAMILY"/>
    <property type="match status" value="1"/>
</dbReference>
<dbReference type="OrthoDB" id="10053569at2759"/>
<accession>A0A8J4FLP5</accession>
<feature type="domain" description="Calcineurin-like phosphoesterase" evidence="1">
    <location>
        <begin position="64"/>
        <end position="277"/>
    </location>
</feature>
<evidence type="ECO:0000313" key="2">
    <source>
        <dbReference type="EMBL" id="GIL77317.1"/>
    </source>
</evidence>
<proteinExistence type="predicted"/>
<organism evidence="2 3">
    <name type="scientific">Volvox reticuliferus</name>
    <dbReference type="NCBI Taxonomy" id="1737510"/>
    <lineage>
        <taxon>Eukaryota</taxon>
        <taxon>Viridiplantae</taxon>
        <taxon>Chlorophyta</taxon>
        <taxon>core chlorophytes</taxon>
        <taxon>Chlorophyceae</taxon>
        <taxon>CS clade</taxon>
        <taxon>Chlamydomonadales</taxon>
        <taxon>Volvocaceae</taxon>
        <taxon>Volvox</taxon>
    </lineage>
</organism>
<keyword evidence="3" id="KW-1185">Reference proteome</keyword>
<dbReference type="Pfam" id="PF00149">
    <property type="entry name" value="Metallophos"/>
    <property type="match status" value="1"/>
</dbReference>
<dbReference type="PANTHER" id="PTHR43143:SF4">
    <property type="entry name" value="CALCINEURIN-LIKE PHOSPHOESTERASE DOMAIN-CONTAINING PROTEIN"/>
    <property type="match status" value="1"/>
</dbReference>
<dbReference type="InterPro" id="IPR004843">
    <property type="entry name" value="Calcineurin-like_PHP"/>
</dbReference>
<dbReference type="Gene3D" id="3.60.21.10">
    <property type="match status" value="1"/>
</dbReference>
<protein>
    <recommendedName>
        <fullName evidence="1">Calcineurin-like phosphoesterase domain-containing protein</fullName>
    </recommendedName>
</protein>